<dbReference type="GO" id="GO:0016491">
    <property type="term" value="F:oxidoreductase activity"/>
    <property type="evidence" value="ECO:0007669"/>
    <property type="project" value="InterPro"/>
</dbReference>
<evidence type="ECO:0000256" key="4">
    <source>
        <dbReference type="ARBA" id="ARBA00022692"/>
    </source>
</evidence>
<sequence length="413" mass="44542">MRLADEDLAGHHADDDDDDDDDDDFYDEQRIVDAYYKEICEVVKSATGADQVIAFHHIVRNERLALQLADGDASKLSGFDNGSGGVGGYARNAHADYTTATAVGAARQALCSVDDEEIVKRCAGSRFALVNAWRSISDSSPVVTHPLALLDATTVCEDDVVLVDLLYPGFVSESLQITFSPKHRWLYWPSTRRRSVLGSGALKGHIFYRPAAAMAPTRRSPLLVVLALAVAACSPAFLMPGLRPSVPEKTQQLVAGAALVASMPAPAHAGGMFDFGLTLPFVAGSFLLLMAVLNALFYAPVSEEMEERNSKLLQTLSDATDMLAEADEMQVQYTAEIKEAREKAAKELAEAREKTEAAIEAATTAASSAREKKAAEFRAKLQAQMKEKIEGAESTIKERQAAFVKKTLSGVGL</sequence>
<organism evidence="14 15">
    <name type="scientific">Symbiodinium microadriaticum</name>
    <name type="common">Dinoflagellate</name>
    <name type="synonym">Zooxanthella microadriatica</name>
    <dbReference type="NCBI Taxonomy" id="2951"/>
    <lineage>
        <taxon>Eukaryota</taxon>
        <taxon>Sar</taxon>
        <taxon>Alveolata</taxon>
        <taxon>Dinophyceae</taxon>
        <taxon>Suessiales</taxon>
        <taxon>Symbiodiniaceae</taxon>
        <taxon>Symbiodinium</taxon>
    </lineage>
</organism>
<evidence type="ECO:0000313" key="14">
    <source>
        <dbReference type="EMBL" id="OLQ14658.1"/>
    </source>
</evidence>
<evidence type="ECO:0000256" key="6">
    <source>
        <dbReference type="ARBA" id="ARBA00022989"/>
    </source>
</evidence>
<comment type="function">
    <text evidence="10">F(1)F(0) ATP synthase produces ATP from ADP in the presence of a proton or sodium gradient. F-type ATPases consist of two structural domains, F(1) containing the extramembraneous catalytic core and F(0) containing the membrane proton channel, linked together by a central stalk and a peripheral stalk. During catalysis, ATP synthesis in the catalytic domain of F(1) is coupled via a rotary mechanism of the central stalk subunits to proton translocation.</text>
</comment>
<accession>A0A1Q9F4P6</accession>
<evidence type="ECO:0000256" key="2">
    <source>
        <dbReference type="ARBA" id="ARBA00022448"/>
    </source>
</evidence>
<dbReference type="OrthoDB" id="446981at2759"/>
<feature type="transmembrane region" description="Helical" evidence="13">
    <location>
        <begin position="279"/>
        <end position="301"/>
    </location>
</feature>
<keyword evidence="6 13" id="KW-1133">Transmembrane helix</keyword>
<evidence type="ECO:0000256" key="10">
    <source>
        <dbReference type="ARBA" id="ARBA00025198"/>
    </source>
</evidence>
<comment type="similarity">
    <text evidence="9">Belongs to the asaB hydroxylase/desaturase family.</text>
</comment>
<keyword evidence="2" id="KW-0813">Transport</keyword>
<keyword evidence="5" id="KW-0375">Hydrogen ion transport</keyword>
<keyword evidence="7" id="KW-0406">Ion transport</keyword>
<dbReference type="GO" id="GO:0015986">
    <property type="term" value="P:proton motive force-driven ATP synthesis"/>
    <property type="evidence" value="ECO:0007669"/>
    <property type="project" value="InterPro"/>
</dbReference>
<comment type="caution">
    <text evidence="14">The sequence shown here is derived from an EMBL/GenBank/DDBJ whole genome shotgun (WGS) entry which is preliminary data.</text>
</comment>
<feature type="transmembrane region" description="Helical" evidence="13">
    <location>
        <begin position="222"/>
        <end position="241"/>
    </location>
</feature>
<reference evidence="14 15" key="1">
    <citation type="submission" date="2016-02" db="EMBL/GenBank/DDBJ databases">
        <title>Genome analysis of coral dinoflagellate symbionts highlights evolutionary adaptations to a symbiotic lifestyle.</title>
        <authorList>
            <person name="Aranda M."/>
            <person name="Li Y."/>
            <person name="Liew Y.J."/>
            <person name="Baumgarten S."/>
            <person name="Simakov O."/>
            <person name="Wilson M."/>
            <person name="Piel J."/>
            <person name="Ashoor H."/>
            <person name="Bougouffa S."/>
            <person name="Bajic V.B."/>
            <person name="Ryu T."/>
            <person name="Ravasi T."/>
            <person name="Bayer T."/>
            <person name="Micklem G."/>
            <person name="Kim H."/>
            <person name="Bhak J."/>
            <person name="Lajeunesse T.C."/>
            <person name="Voolstra C.R."/>
        </authorList>
    </citation>
    <scope>NUCLEOTIDE SEQUENCE [LARGE SCALE GENOMIC DNA]</scope>
    <source>
        <strain evidence="14 15">CCMP2467</strain>
    </source>
</reference>
<evidence type="ECO:0000256" key="11">
    <source>
        <dbReference type="SAM" id="Coils"/>
    </source>
</evidence>
<evidence type="ECO:0000313" key="15">
    <source>
        <dbReference type="Proteomes" id="UP000186817"/>
    </source>
</evidence>
<keyword evidence="15" id="KW-1185">Reference proteome</keyword>
<evidence type="ECO:0000256" key="8">
    <source>
        <dbReference type="ARBA" id="ARBA00023136"/>
    </source>
</evidence>
<dbReference type="HAMAP" id="MF_01398">
    <property type="entry name" value="ATP_synth_b_bprime"/>
    <property type="match status" value="1"/>
</dbReference>
<dbReference type="AlphaFoldDB" id="A0A1Q9F4P6"/>
<proteinExistence type="inferred from homology"/>
<dbReference type="GO" id="GO:0015078">
    <property type="term" value="F:proton transmembrane transporter activity"/>
    <property type="evidence" value="ECO:0007669"/>
    <property type="project" value="InterPro"/>
</dbReference>
<dbReference type="EMBL" id="LSRX01000012">
    <property type="protein sequence ID" value="OLQ14658.1"/>
    <property type="molecule type" value="Genomic_DNA"/>
</dbReference>
<comment type="subcellular location">
    <subcellularLocation>
        <location evidence="1">Membrane</location>
        <topology evidence="1">Single-pass membrane protein</topology>
    </subcellularLocation>
</comment>
<evidence type="ECO:0000256" key="7">
    <source>
        <dbReference type="ARBA" id="ARBA00023065"/>
    </source>
</evidence>
<evidence type="ECO:0000256" key="9">
    <source>
        <dbReference type="ARBA" id="ARBA00023604"/>
    </source>
</evidence>
<dbReference type="PANTHER" id="PTHR34598:SF3">
    <property type="entry name" value="OXIDOREDUCTASE AN1597"/>
    <property type="match status" value="1"/>
</dbReference>
<feature type="compositionally biased region" description="Acidic residues" evidence="12">
    <location>
        <begin position="15"/>
        <end position="24"/>
    </location>
</feature>
<feature type="coiled-coil region" evidence="11">
    <location>
        <begin position="302"/>
        <end position="372"/>
    </location>
</feature>
<keyword evidence="11" id="KW-0175">Coiled coil</keyword>
<dbReference type="PANTHER" id="PTHR34598">
    <property type="entry name" value="BLL6449 PROTEIN"/>
    <property type="match status" value="1"/>
</dbReference>
<evidence type="ECO:0000256" key="1">
    <source>
        <dbReference type="ARBA" id="ARBA00004167"/>
    </source>
</evidence>
<evidence type="ECO:0000256" key="3">
    <source>
        <dbReference type="ARBA" id="ARBA00022547"/>
    </source>
</evidence>
<keyword evidence="8 13" id="KW-0472">Membrane</keyword>
<protein>
    <submittedName>
        <fullName evidence="14">ATP synthase subunit b', chloroplastic</fullName>
    </submittedName>
</protein>
<name>A0A1Q9F4P6_SYMMI</name>
<keyword evidence="4 13" id="KW-0812">Transmembrane</keyword>
<dbReference type="InterPro" id="IPR044053">
    <property type="entry name" value="AsaB-like"/>
</dbReference>
<feature type="region of interest" description="Disordered" evidence="12">
    <location>
        <begin position="1"/>
        <end position="24"/>
    </location>
</feature>
<dbReference type="NCBIfam" id="NF041278">
    <property type="entry name" value="CmcJ_NvfI_EfuI"/>
    <property type="match status" value="1"/>
</dbReference>
<keyword evidence="3" id="KW-0138">CF(0)</keyword>
<dbReference type="Pfam" id="PF00430">
    <property type="entry name" value="ATP-synt_B"/>
    <property type="match status" value="1"/>
</dbReference>
<evidence type="ECO:0000256" key="12">
    <source>
        <dbReference type="SAM" id="MobiDB-lite"/>
    </source>
</evidence>
<dbReference type="InterPro" id="IPR002146">
    <property type="entry name" value="ATP_synth_b/b'su_bac/chlpt"/>
</dbReference>
<dbReference type="CDD" id="cd06503">
    <property type="entry name" value="ATP-synt_Fo_b"/>
    <property type="match status" value="1"/>
</dbReference>
<dbReference type="Proteomes" id="UP000186817">
    <property type="component" value="Unassembled WGS sequence"/>
</dbReference>
<gene>
    <name evidence="14" type="primary">atpG</name>
    <name evidence="14" type="ORF">AK812_SmicGene1128</name>
</gene>
<feature type="compositionally biased region" description="Basic and acidic residues" evidence="12">
    <location>
        <begin position="1"/>
        <end position="14"/>
    </location>
</feature>
<evidence type="ECO:0000256" key="13">
    <source>
        <dbReference type="SAM" id="Phobius"/>
    </source>
</evidence>
<evidence type="ECO:0000256" key="5">
    <source>
        <dbReference type="ARBA" id="ARBA00022781"/>
    </source>
</evidence>
<dbReference type="GO" id="GO:0045259">
    <property type="term" value="C:proton-transporting ATP synthase complex"/>
    <property type="evidence" value="ECO:0007669"/>
    <property type="project" value="UniProtKB-KW"/>
</dbReference>